<dbReference type="Pfam" id="PF01494">
    <property type="entry name" value="FAD_binding_3"/>
    <property type="match status" value="1"/>
</dbReference>
<dbReference type="GO" id="GO:0071949">
    <property type="term" value="F:FAD binding"/>
    <property type="evidence" value="ECO:0007669"/>
    <property type="project" value="InterPro"/>
</dbReference>
<comment type="caution">
    <text evidence="5">The sequence shown here is derived from an EMBL/GenBank/DDBJ whole genome shotgun (WGS) entry which is preliminary data.</text>
</comment>
<protein>
    <recommendedName>
        <fullName evidence="4">FAD-binding domain-containing protein</fullName>
    </recommendedName>
</protein>
<dbReference type="AlphaFoldDB" id="A0AAJ0GDH6"/>
<sequence>MAPLSILVVGASIAGPAFASFLLLSDLGARITLLERAPGVRPEGQNIDLRGQGLHCAWRLGLEKTIRANLTGEKGVVWVNEQNQAIASIPASKPGEAQGPTADVEMLRGTLAKLVVERCEKLSEQSKSMGGGEVEFIYGDYVAELEQDGDSVRVRFANSKRQRKFDLVAGADGLQSRTRRQAFGTEGEAERLQKLGIYGGFFSTQRGVMLRPSDRPGKTTVFMHVKTDDKRLTDVTVGSKGVAAQQALLRETFSDAGWHMDRLLKEMDLTDDFYYDMIAQVKMDRWSKGRVVLIGDAAGTSLALTGAYNLAGALAQYPHDLQAAFDQYEETQRPPLGKAQSLSPLVKLIFSLDTAWQVWLANCLVAFLSHIMSMFKLIFHFAGPSGVEADMREYAFRMPPEDL</sequence>
<keyword evidence="1" id="KW-0285">Flavoprotein</keyword>
<name>A0AAJ0GDH6_9PEZI</name>
<evidence type="ECO:0000259" key="4">
    <source>
        <dbReference type="Pfam" id="PF01494"/>
    </source>
</evidence>
<evidence type="ECO:0000256" key="1">
    <source>
        <dbReference type="ARBA" id="ARBA00022630"/>
    </source>
</evidence>
<proteinExistence type="predicted"/>
<organism evidence="5 6">
    <name type="scientific">Extremus antarcticus</name>
    <dbReference type="NCBI Taxonomy" id="702011"/>
    <lineage>
        <taxon>Eukaryota</taxon>
        <taxon>Fungi</taxon>
        <taxon>Dikarya</taxon>
        <taxon>Ascomycota</taxon>
        <taxon>Pezizomycotina</taxon>
        <taxon>Dothideomycetes</taxon>
        <taxon>Dothideomycetidae</taxon>
        <taxon>Mycosphaerellales</taxon>
        <taxon>Extremaceae</taxon>
        <taxon>Extremus</taxon>
    </lineage>
</organism>
<dbReference type="InterPro" id="IPR036188">
    <property type="entry name" value="FAD/NAD-bd_sf"/>
</dbReference>
<dbReference type="EMBL" id="JAWDJX010000021">
    <property type="protein sequence ID" value="KAK3052433.1"/>
    <property type="molecule type" value="Genomic_DNA"/>
</dbReference>
<gene>
    <name evidence="5" type="ORF">LTR09_006643</name>
</gene>
<dbReference type="InterPro" id="IPR002938">
    <property type="entry name" value="FAD-bd"/>
</dbReference>
<reference evidence="5" key="1">
    <citation type="submission" date="2023-04" db="EMBL/GenBank/DDBJ databases">
        <title>Black Yeasts Isolated from many extreme environments.</title>
        <authorList>
            <person name="Coleine C."/>
            <person name="Stajich J.E."/>
            <person name="Selbmann L."/>
        </authorList>
    </citation>
    <scope>NUCLEOTIDE SEQUENCE</scope>
    <source>
        <strain evidence="5">CCFEE 5312</strain>
    </source>
</reference>
<dbReference type="PRINTS" id="PR00420">
    <property type="entry name" value="RNGMNOXGNASE"/>
</dbReference>
<feature type="domain" description="FAD-binding" evidence="4">
    <location>
        <begin position="5"/>
        <end position="300"/>
    </location>
</feature>
<evidence type="ECO:0000313" key="5">
    <source>
        <dbReference type="EMBL" id="KAK3052433.1"/>
    </source>
</evidence>
<dbReference type="InterPro" id="IPR051704">
    <property type="entry name" value="FAD_aromatic-hydroxylase"/>
</dbReference>
<keyword evidence="3" id="KW-0560">Oxidoreductase</keyword>
<keyword evidence="6" id="KW-1185">Reference proteome</keyword>
<evidence type="ECO:0000313" key="6">
    <source>
        <dbReference type="Proteomes" id="UP001271007"/>
    </source>
</evidence>
<dbReference type="SUPFAM" id="SSF51905">
    <property type="entry name" value="FAD/NAD(P)-binding domain"/>
    <property type="match status" value="1"/>
</dbReference>
<dbReference type="PANTHER" id="PTHR46865">
    <property type="entry name" value="OXIDOREDUCTASE-RELATED"/>
    <property type="match status" value="1"/>
</dbReference>
<evidence type="ECO:0000256" key="2">
    <source>
        <dbReference type="ARBA" id="ARBA00022827"/>
    </source>
</evidence>
<dbReference type="Gene3D" id="3.50.50.60">
    <property type="entry name" value="FAD/NAD(P)-binding domain"/>
    <property type="match status" value="1"/>
</dbReference>
<dbReference type="Proteomes" id="UP001271007">
    <property type="component" value="Unassembled WGS sequence"/>
</dbReference>
<dbReference type="PANTHER" id="PTHR46865:SF2">
    <property type="entry name" value="MONOOXYGENASE"/>
    <property type="match status" value="1"/>
</dbReference>
<accession>A0AAJ0GDH6</accession>
<keyword evidence="2" id="KW-0274">FAD</keyword>
<evidence type="ECO:0000256" key="3">
    <source>
        <dbReference type="ARBA" id="ARBA00023002"/>
    </source>
</evidence>
<dbReference type="GO" id="GO:0016491">
    <property type="term" value="F:oxidoreductase activity"/>
    <property type="evidence" value="ECO:0007669"/>
    <property type="project" value="UniProtKB-KW"/>
</dbReference>